<reference evidence="1 2" key="1">
    <citation type="submission" date="2023-10" db="EMBL/GenBank/DDBJ databases">
        <title>Chromosome-scale genome assembly provides insights into flower coloration mechanisms of Canna indica.</title>
        <authorList>
            <person name="Li C."/>
        </authorList>
    </citation>
    <scope>NUCLEOTIDE SEQUENCE [LARGE SCALE GENOMIC DNA]</scope>
    <source>
        <tissue evidence="1">Flower</tissue>
    </source>
</reference>
<organism evidence="1 2">
    <name type="scientific">Canna indica</name>
    <name type="common">Indian-shot</name>
    <dbReference type="NCBI Taxonomy" id="4628"/>
    <lineage>
        <taxon>Eukaryota</taxon>
        <taxon>Viridiplantae</taxon>
        <taxon>Streptophyta</taxon>
        <taxon>Embryophyta</taxon>
        <taxon>Tracheophyta</taxon>
        <taxon>Spermatophyta</taxon>
        <taxon>Magnoliopsida</taxon>
        <taxon>Liliopsida</taxon>
        <taxon>Zingiberales</taxon>
        <taxon>Cannaceae</taxon>
        <taxon>Canna</taxon>
    </lineage>
</organism>
<gene>
    <name evidence="1" type="ORF">Cni_G20143</name>
</gene>
<dbReference type="EMBL" id="CP136895">
    <property type="protein sequence ID" value="WOL11381.1"/>
    <property type="molecule type" value="Genomic_DNA"/>
</dbReference>
<proteinExistence type="predicted"/>
<protein>
    <submittedName>
        <fullName evidence="1">Uncharacterized protein</fullName>
    </submittedName>
</protein>
<dbReference type="AlphaFoldDB" id="A0AAQ3KSP2"/>
<evidence type="ECO:0000313" key="2">
    <source>
        <dbReference type="Proteomes" id="UP001327560"/>
    </source>
</evidence>
<name>A0AAQ3KSP2_9LILI</name>
<keyword evidence="2" id="KW-1185">Reference proteome</keyword>
<evidence type="ECO:0000313" key="1">
    <source>
        <dbReference type="EMBL" id="WOL11381.1"/>
    </source>
</evidence>
<sequence length="100" mass="10987">MRGTKQTNRAAYDVATRSLYSDCARLNLSPPPVVDTYYLILHSQDSRLNVAVEHRESVMSLEGSPAMGGECKYQGRDAAMDADGWLLLDSILQLSSSIAH</sequence>
<dbReference type="Proteomes" id="UP001327560">
    <property type="component" value="Chromosome 6"/>
</dbReference>
<accession>A0AAQ3KSP2</accession>